<evidence type="ECO:0000256" key="6">
    <source>
        <dbReference type="ARBA" id="ARBA00022729"/>
    </source>
</evidence>
<evidence type="ECO:0000256" key="7">
    <source>
        <dbReference type="ARBA" id="ARBA00022989"/>
    </source>
</evidence>
<evidence type="ECO:0000256" key="2">
    <source>
        <dbReference type="ARBA" id="ARBA00008208"/>
    </source>
</evidence>
<keyword evidence="5 11" id="KW-0812">Transmembrane</keyword>
<evidence type="ECO:0000256" key="1">
    <source>
        <dbReference type="ARBA" id="ARBA00004141"/>
    </source>
</evidence>
<comment type="subcellular location">
    <subcellularLocation>
        <location evidence="1">Membrane</location>
        <topology evidence="1">Multi-pass membrane protein</topology>
    </subcellularLocation>
</comment>
<evidence type="ECO:0000313" key="13">
    <source>
        <dbReference type="Proteomes" id="UP000001955"/>
    </source>
</evidence>
<dbReference type="eggNOG" id="ENOG5032WM8">
    <property type="taxonomic scope" value="Bacteria"/>
</dbReference>
<evidence type="ECO:0000256" key="3">
    <source>
        <dbReference type="ARBA" id="ARBA00021237"/>
    </source>
</evidence>
<sequence>MARRVMITLLPFCVSGCGLSPSIPVLGAAFPGWFFCLLAGALLLIPCHLLVVRYGWQSRLSPLVISYLALMFIFAVLFWFLLFTR</sequence>
<feature type="transmembrane region" description="Helical" evidence="11">
    <location>
        <begin position="64"/>
        <end position="82"/>
    </location>
</feature>
<keyword evidence="8 11" id="KW-0472">Membrane</keyword>
<name>I2BC68_SHIBC</name>
<dbReference type="EMBL" id="CP001560">
    <property type="protein sequence ID" value="AFJ48122.1"/>
    <property type="molecule type" value="Genomic_DNA"/>
</dbReference>
<dbReference type="KEGG" id="ebt:EBL_c30520"/>
<dbReference type="HOGENOM" id="CLU_157779_1_0_6"/>
<evidence type="ECO:0000256" key="10">
    <source>
        <dbReference type="ARBA" id="ARBA00023288"/>
    </source>
</evidence>
<reference evidence="12 13" key="1">
    <citation type="journal article" date="2012" name="J. Bacteriol.">
        <title>Complete genome sequence of the B12-producing Shimwellia blattae strain DSM 4481, isolated from a cockroach.</title>
        <authorList>
            <person name="Brzuszkiewicz E."/>
            <person name="Waschkowitz T."/>
            <person name="Wiezer A."/>
            <person name="Daniel R."/>
        </authorList>
    </citation>
    <scope>NUCLEOTIDE SEQUENCE [LARGE SCALE GENOMIC DNA]</scope>
    <source>
        <strain evidence="13">ATCC 29907 / DSM 4481 / JCM 1650 / NBRC 105725 / CDC 9005-74</strain>
    </source>
</reference>
<dbReference type="Proteomes" id="UP000001955">
    <property type="component" value="Chromosome"/>
</dbReference>
<dbReference type="Pfam" id="PF17090">
    <property type="entry name" value="Ytca"/>
    <property type="match status" value="1"/>
</dbReference>
<proteinExistence type="inferred from homology"/>
<evidence type="ECO:0000256" key="5">
    <source>
        <dbReference type="ARBA" id="ARBA00022692"/>
    </source>
</evidence>
<accession>I2BC68</accession>
<feature type="transmembrane region" description="Helical" evidence="11">
    <location>
        <begin position="32"/>
        <end position="52"/>
    </location>
</feature>
<dbReference type="AlphaFoldDB" id="I2BC68"/>
<protein>
    <recommendedName>
        <fullName evidence="3">Uncharacterized protein YtcA</fullName>
    </recommendedName>
</protein>
<evidence type="ECO:0000256" key="9">
    <source>
        <dbReference type="ARBA" id="ARBA00023139"/>
    </source>
</evidence>
<keyword evidence="13" id="KW-1185">Reference proteome</keyword>
<dbReference type="GO" id="GO:0016020">
    <property type="term" value="C:membrane"/>
    <property type="evidence" value="ECO:0007669"/>
    <property type="project" value="UniProtKB-SubCell"/>
</dbReference>
<organism evidence="12 13">
    <name type="scientific">Shimwellia blattae (strain ATCC 29907 / DSM 4481 / JCM 1650 / NBRC 105725 / CDC 9005-74)</name>
    <name type="common">Escherichia blattae</name>
    <dbReference type="NCBI Taxonomy" id="630626"/>
    <lineage>
        <taxon>Bacteria</taxon>
        <taxon>Pseudomonadati</taxon>
        <taxon>Pseudomonadota</taxon>
        <taxon>Gammaproteobacteria</taxon>
        <taxon>Enterobacterales</taxon>
        <taxon>Enterobacteriaceae</taxon>
        <taxon>Shimwellia</taxon>
    </lineage>
</organism>
<keyword evidence="9" id="KW-0564">Palmitate</keyword>
<comment type="similarity">
    <text evidence="2">Belongs to the YtcA family.</text>
</comment>
<dbReference type="PATRIC" id="fig|630626.3.peg.2969"/>
<keyword evidence="6" id="KW-0732">Signal</keyword>
<keyword evidence="10" id="KW-0449">Lipoprotein</keyword>
<keyword evidence="4" id="KW-1003">Cell membrane</keyword>
<evidence type="ECO:0000313" key="12">
    <source>
        <dbReference type="EMBL" id="AFJ48122.1"/>
    </source>
</evidence>
<dbReference type="InterPro" id="IPR031381">
    <property type="entry name" value="YtcA"/>
</dbReference>
<keyword evidence="7 11" id="KW-1133">Transmembrane helix</keyword>
<accession>K6UU41</accession>
<dbReference type="STRING" id="630626.EBL_c30520"/>
<evidence type="ECO:0000256" key="11">
    <source>
        <dbReference type="SAM" id="Phobius"/>
    </source>
</evidence>
<evidence type="ECO:0000256" key="8">
    <source>
        <dbReference type="ARBA" id="ARBA00023136"/>
    </source>
</evidence>
<gene>
    <name evidence="12" type="ordered locus">EBL_c30520</name>
</gene>
<evidence type="ECO:0000256" key="4">
    <source>
        <dbReference type="ARBA" id="ARBA00022475"/>
    </source>
</evidence>